<protein>
    <submittedName>
        <fullName evidence="3">HD domain-containing protein</fullName>
    </submittedName>
</protein>
<evidence type="ECO:0000256" key="1">
    <source>
        <dbReference type="SAM" id="Coils"/>
    </source>
</evidence>
<reference evidence="3 4" key="1">
    <citation type="journal article" date="2017" name="ISME J.">
        <title>Energy and carbon metabolisms in a deep terrestrial subsurface fluid microbial community.</title>
        <authorList>
            <person name="Momper L."/>
            <person name="Jungbluth S.P."/>
            <person name="Lee M.D."/>
            <person name="Amend J.P."/>
        </authorList>
    </citation>
    <scope>NUCLEOTIDE SEQUENCE [LARGE SCALE GENOMIC DNA]</scope>
    <source>
        <strain evidence="3">SURF_17</strain>
    </source>
</reference>
<dbReference type="PANTHER" id="PTHR43155">
    <property type="entry name" value="CYCLIC DI-GMP PHOSPHODIESTERASE PA4108-RELATED"/>
    <property type="match status" value="1"/>
</dbReference>
<comment type="caution">
    <text evidence="3">The sequence shown here is derived from an EMBL/GenBank/DDBJ whole genome shotgun (WGS) entry which is preliminary data.</text>
</comment>
<dbReference type="EMBL" id="QZKI01000083">
    <property type="protein sequence ID" value="RJP69361.1"/>
    <property type="molecule type" value="Genomic_DNA"/>
</dbReference>
<dbReference type="SMART" id="SM00065">
    <property type="entry name" value="GAF"/>
    <property type="match status" value="1"/>
</dbReference>
<dbReference type="InterPro" id="IPR003607">
    <property type="entry name" value="HD/PDEase_dom"/>
</dbReference>
<dbReference type="InterPro" id="IPR003018">
    <property type="entry name" value="GAF"/>
</dbReference>
<evidence type="ECO:0000259" key="2">
    <source>
        <dbReference type="PROSITE" id="PS51832"/>
    </source>
</evidence>
<dbReference type="PROSITE" id="PS51832">
    <property type="entry name" value="HD_GYP"/>
    <property type="match status" value="1"/>
</dbReference>
<dbReference type="Gene3D" id="3.30.450.40">
    <property type="match status" value="1"/>
</dbReference>
<organism evidence="3 4">
    <name type="scientific">Candidatus Abyssobacteria bacterium SURF_17</name>
    <dbReference type="NCBI Taxonomy" id="2093361"/>
    <lineage>
        <taxon>Bacteria</taxon>
        <taxon>Pseudomonadati</taxon>
        <taxon>Candidatus Hydrogenedentota</taxon>
        <taxon>Candidatus Abyssobacteria</taxon>
    </lineage>
</organism>
<dbReference type="InterPro" id="IPR029016">
    <property type="entry name" value="GAF-like_dom_sf"/>
</dbReference>
<dbReference type="Pfam" id="PF13185">
    <property type="entry name" value="GAF_2"/>
    <property type="match status" value="1"/>
</dbReference>
<sequence>MGNAVQTLEQLEQQVKMLQSKESALKRLLEVEHILEATFDLRKLLNSIVSFAAELVEAEKGFLVLKEDEKDELHVEAGYHLRENAVDSSFPLEQCVCAKAFQSGDPVIVSTSHQESLKRFVTREEHFRPIDRSDCEFACTPLKTRGRIIGMLVVVKGADATPFPKTSVELLELFAGQAAIAVENTRLLRQVASTTRSIIATSIRALEARDPYTRGHSDRVAVMCEQICRKLGLPEEHIETIVNAAKLHDVGKIGIADTILHKSEMLYEEEAGIMREHPLVGVRLLEATPLLRQEALLVKHHHEHFDGNGYPDGLSGEHIPLGARIIAVADAFDAMISDRPYRKAMSRAAALAEIKRMSAVELDPNIVSSLIALESGQPKV</sequence>
<dbReference type="SUPFAM" id="SSF55781">
    <property type="entry name" value="GAF domain-like"/>
    <property type="match status" value="1"/>
</dbReference>
<dbReference type="Proteomes" id="UP000285961">
    <property type="component" value="Unassembled WGS sequence"/>
</dbReference>
<proteinExistence type="predicted"/>
<dbReference type="Pfam" id="PF13487">
    <property type="entry name" value="HD_5"/>
    <property type="match status" value="1"/>
</dbReference>
<dbReference type="SUPFAM" id="SSF109604">
    <property type="entry name" value="HD-domain/PDEase-like"/>
    <property type="match status" value="1"/>
</dbReference>
<dbReference type="AlphaFoldDB" id="A0A419EX29"/>
<name>A0A419EX29_9BACT</name>
<gene>
    <name evidence="3" type="ORF">C4532_11075</name>
</gene>
<evidence type="ECO:0000313" key="4">
    <source>
        <dbReference type="Proteomes" id="UP000285961"/>
    </source>
</evidence>
<dbReference type="SMART" id="SM00471">
    <property type="entry name" value="HDc"/>
    <property type="match status" value="1"/>
</dbReference>
<keyword evidence="1" id="KW-0175">Coiled coil</keyword>
<dbReference type="CDD" id="cd00077">
    <property type="entry name" value="HDc"/>
    <property type="match status" value="1"/>
</dbReference>
<feature type="domain" description="HD-GYP" evidence="2">
    <location>
        <begin position="191"/>
        <end position="380"/>
    </location>
</feature>
<feature type="coiled-coil region" evidence="1">
    <location>
        <begin position="1"/>
        <end position="28"/>
    </location>
</feature>
<accession>A0A419EX29</accession>
<dbReference type="PANTHER" id="PTHR43155:SF2">
    <property type="entry name" value="CYCLIC DI-GMP PHOSPHODIESTERASE PA4108"/>
    <property type="match status" value="1"/>
</dbReference>
<dbReference type="Gene3D" id="1.10.3210.10">
    <property type="entry name" value="Hypothetical protein af1432"/>
    <property type="match status" value="1"/>
</dbReference>
<evidence type="ECO:0000313" key="3">
    <source>
        <dbReference type="EMBL" id="RJP69361.1"/>
    </source>
</evidence>
<dbReference type="InterPro" id="IPR037522">
    <property type="entry name" value="HD_GYP_dom"/>
</dbReference>